<dbReference type="GO" id="GO:0030313">
    <property type="term" value="C:cell envelope"/>
    <property type="evidence" value="ECO:0007669"/>
    <property type="project" value="UniProtKB-SubCell"/>
</dbReference>
<sequence length="237" mass="24890">MGFGVRMSRRVVVVLAAAMLLFSGMFAGFGAQNAFAHDQLIAGDPPSGNAIQKAPKKITLTFSGEIKQVAGGEANQIVVVDRDGNEFTHGDITIKGTKVSRDLKPLPAGTYDVQWSALSSDGHRIQGDGNYSFTITEGASKKEVDAWEKKHREGSSEEPSDSDAAGQGTEGSEGTGADASAQPQASGSADAQEGSVIPESTADTTTIMWIVGAAFVVVFLIGLVLQLTRKKSAHQRH</sequence>
<dbReference type="Pfam" id="PF04234">
    <property type="entry name" value="CopC"/>
    <property type="match status" value="1"/>
</dbReference>
<protein>
    <submittedName>
        <fullName evidence="9">Copper resistance protein CopC</fullName>
    </submittedName>
</protein>
<dbReference type="Gene3D" id="2.60.40.1220">
    <property type="match status" value="1"/>
</dbReference>
<evidence type="ECO:0000313" key="10">
    <source>
        <dbReference type="Proteomes" id="UP001240483"/>
    </source>
</evidence>
<feature type="signal peptide" evidence="7">
    <location>
        <begin position="1"/>
        <end position="27"/>
    </location>
</feature>
<feature type="region of interest" description="Disordered" evidence="5">
    <location>
        <begin position="144"/>
        <end position="195"/>
    </location>
</feature>
<dbReference type="InterPro" id="IPR007348">
    <property type="entry name" value="CopC_dom"/>
</dbReference>
<comment type="subcellular location">
    <subcellularLocation>
        <location evidence="1">Cell envelope</location>
    </subcellularLocation>
</comment>
<keyword evidence="6" id="KW-1133">Transmembrane helix</keyword>
<evidence type="ECO:0000256" key="2">
    <source>
        <dbReference type="ARBA" id="ARBA00022723"/>
    </source>
</evidence>
<evidence type="ECO:0000256" key="6">
    <source>
        <dbReference type="SAM" id="Phobius"/>
    </source>
</evidence>
<feature type="domain" description="CopC" evidence="8">
    <location>
        <begin position="37"/>
        <end position="134"/>
    </location>
</feature>
<dbReference type="InterPro" id="IPR014755">
    <property type="entry name" value="Cu-Rt/internalin_Ig-like"/>
</dbReference>
<dbReference type="GO" id="GO:0005886">
    <property type="term" value="C:plasma membrane"/>
    <property type="evidence" value="ECO:0007669"/>
    <property type="project" value="TreeGrafter"/>
</dbReference>
<keyword evidence="4" id="KW-0186">Copper</keyword>
<keyword evidence="6" id="KW-0472">Membrane</keyword>
<keyword evidence="6" id="KW-0812">Transmembrane</keyword>
<comment type="caution">
    <text evidence="9">The sequence shown here is derived from an EMBL/GenBank/DDBJ whole genome shotgun (WGS) entry which is preliminary data.</text>
</comment>
<organism evidence="9 10">
    <name type="scientific">Pseudoglutamicibacter cumminsii</name>
    <dbReference type="NCBI Taxonomy" id="156979"/>
    <lineage>
        <taxon>Bacteria</taxon>
        <taxon>Bacillati</taxon>
        <taxon>Actinomycetota</taxon>
        <taxon>Actinomycetes</taxon>
        <taxon>Micrococcales</taxon>
        <taxon>Micrococcaceae</taxon>
        <taxon>Pseudoglutamicibacter</taxon>
    </lineage>
</organism>
<dbReference type="GO" id="GO:0046688">
    <property type="term" value="P:response to copper ion"/>
    <property type="evidence" value="ECO:0007669"/>
    <property type="project" value="InterPro"/>
</dbReference>
<dbReference type="InterPro" id="IPR032694">
    <property type="entry name" value="CopC/D"/>
</dbReference>
<keyword evidence="3 7" id="KW-0732">Signal</keyword>
<evidence type="ECO:0000259" key="8">
    <source>
        <dbReference type="Pfam" id="PF04234"/>
    </source>
</evidence>
<dbReference type="PANTHER" id="PTHR34820">
    <property type="entry name" value="INNER MEMBRANE PROTEIN YEBZ"/>
    <property type="match status" value="1"/>
</dbReference>
<evidence type="ECO:0000313" key="9">
    <source>
        <dbReference type="EMBL" id="MDK6274783.1"/>
    </source>
</evidence>
<gene>
    <name evidence="9" type="ORF">QP116_03325</name>
</gene>
<dbReference type="GO" id="GO:0042597">
    <property type="term" value="C:periplasmic space"/>
    <property type="evidence" value="ECO:0007669"/>
    <property type="project" value="InterPro"/>
</dbReference>
<evidence type="ECO:0000256" key="3">
    <source>
        <dbReference type="ARBA" id="ARBA00022729"/>
    </source>
</evidence>
<proteinExistence type="predicted"/>
<name>A0AAP4FEG5_9MICC</name>
<dbReference type="AlphaFoldDB" id="A0AAP4FEG5"/>
<feature type="transmembrane region" description="Helical" evidence="6">
    <location>
        <begin position="207"/>
        <end position="227"/>
    </location>
</feature>
<dbReference type="Proteomes" id="UP001240483">
    <property type="component" value="Unassembled WGS sequence"/>
</dbReference>
<dbReference type="GO" id="GO:0005507">
    <property type="term" value="F:copper ion binding"/>
    <property type="evidence" value="ECO:0007669"/>
    <property type="project" value="InterPro"/>
</dbReference>
<feature type="chain" id="PRO_5042831331" evidence="7">
    <location>
        <begin position="28"/>
        <end position="237"/>
    </location>
</feature>
<feature type="compositionally biased region" description="Basic and acidic residues" evidence="5">
    <location>
        <begin position="144"/>
        <end position="155"/>
    </location>
</feature>
<evidence type="ECO:0000256" key="1">
    <source>
        <dbReference type="ARBA" id="ARBA00004196"/>
    </source>
</evidence>
<accession>A0AAP4FEG5</accession>
<dbReference type="RefSeq" id="WP_285332713.1">
    <property type="nucleotide sequence ID" value="NZ_JASODW010000002.1"/>
</dbReference>
<dbReference type="GO" id="GO:0006825">
    <property type="term" value="P:copper ion transport"/>
    <property type="evidence" value="ECO:0007669"/>
    <property type="project" value="InterPro"/>
</dbReference>
<evidence type="ECO:0000256" key="7">
    <source>
        <dbReference type="SAM" id="SignalP"/>
    </source>
</evidence>
<evidence type="ECO:0000256" key="5">
    <source>
        <dbReference type="SAM" id="MobiDB-lite"/>
    </source>
</evidence>
<dbReference type="EMBL" id="JASODW010000002">
    <property type="protein sequence ID" value="MDK6274783.1"/>
    <property type="molecule type" value="Genomic_DNA"/>
</dbReference>
<dbReference type="SUPFAM" id="SSF81296">
    <property type="entry name" value="E set domains"/>
    <property type="match status" value="1"/>
</dbReference>
<reference evidence="9" key="1">
    <citation type="submission" date="2023-05" db="EMBL/GenBank/DDBJ databases">
        <title>Cataloging the Phylogenetic Diversity of Human Bladder Bacteria.</title>
        <authorList>
            <person name="Du J."/>
        </authorList>
    </citation>
    <scope>NUCLEOTIDE SEQUENCE</scope>
    <source>
        <strain evidence="9">UMB9978</strain>
    </source>
</reference>
<dbReference type="InterPro" id="IPR014756">
    <property type="entry name" value="Ig_E-set"/>
</dbReference>
<evidence type="ECO:0000256" key="4">
    <source>
        <dbReference type="ARBA" id="ARBA00023008"/>
    </source>
</evidence>
<keyword evidence="2" id="KW-0479">Metal-binding</keyword>
<dbReference type="PANTHER" id="PTHR34820:SF4">
    <property type="entry name" value="INNER MEMBRANE PROTEIN YEBZ"/>
    <property type="match status" value="1"/>
</dbReference>